<organism evidence="2 3">
    <name type="scientific">Lepraria finkii</name>
    <dbReference type="NCBI Taxonomy" id="1340010"/>
    <lineage>
        <taxon>Eukaryota</taxon>
        <taxon>Fungi</taxon>
        <taxon>Dikarya</taxon>
        <taxon>Ascomycota</taxon>
        <taxon>Pezizomycotina</taxon>
        <taxon>Lecanoromycetes</taxon>
        <taxon>OSLEUM clade</taxon>
        <taxon>Lecanoromycetidae</taxon>
        <taxon>Lecanorales</taxon>
        <taxon>Lecanorineae</taxon>
        <taxon>Stereocaulaceae</taxon>
        <taxon>Lepraria</taxon>
    </lineage>
</organism>
<name>A0ABR4AF03_9LECA</name>
<dbReference type="EMBL" id="JBHFEH010000256">
    <property type="protein sequence ID" value="KAL2043680.1"/>
    <property type="molecule type" value="Genomic_DNA"/>
</dbReference>
<evidence type="ECO:0000256" key="1">
    <source>
        <dbReference type="SAM" id="MobiDB-lite"/>
    </source>
</evidence>
<comment type="caution">
    <text evidence="2">The sequence shown here is derived from an EMBL/GenBank/DDBJ whole genome shotgun (WGS) entry which is preliminary data.</text>
</comment>
<evidence type="ECO:0000313" key="3">
    <source>
        <dbReference type="Proteomes" id="UP001590951"/>
    </source>
</evidence>
<feature type="compositionally biased region" description="Low complexity" evidence="1">
    <location>
        <begin position="149"/>
        <end position="159"/>
    </location>
</feature>
<sequence length="317" mass="34099">MSTGFTAVNENGSYFAEQIARNQLDPFAVFGLHADDGALSMRGARVHYRKVVMPHVFERGQQPAASSGPRVPTWAQVNQAKDMLLGGSKGSFEALKTAWSAKSVQVWNPFAIAGSPRVQLARTDRTVPAEYHAPDVEEVEDEAFRDAGAASSPPARQPLLPLPPPPSYAPGSSRNPAAGTPQRVKPRGILLGTWAKSGLHAGGSNAIYGSRDKQDRINRRLAKVDVAGGVVLGGNFDVKRTACKHEDIDYVPKYQGMTKQEVDSLIMPLLRAADNEAQERARSASPPPPQRAVVVVRGVRGRGLLAGGSRYAGRRYS</sequence>
<accession>A0ABR4AF03</accession>
<reference evidence="2 3" key="1">
    <citation type="submission" date="2024-09" db="EMBL/GenBank/DDBJ databases">
        <title>Rethinking Asexuality: The Enigmatic Case of Functional Sexual Genes in Lepraria (Stereocaulaceae).</title>
        <authorList>
            <person name="Doellman M."/>
            <person name="Sun Y."/>
            <person name="Barcenas-Pena A."/>
            <person name="Lumbsch H.T."/>
            <person name="Grewe F."/>
        </authorList>
    </citation>
    <scope>NUCLEOTIDE SEQUENCE [LARGE SCALE GENOMIC DNA]</scope>
    <source>
        <strain evidence="2 3">Grewe 0041</strain>
    </source>
</reference>
<feature type="region of interest" description="Disordered" evidence="1">
    <location>
        <begin position="143"/>
        <end position="184"/>
    </location>
</feature>
<gene>
    <name evidence="2" type="ORF">ABVK25_012541</name>
</gene>
<keyword evidence="3" id="KW-1185">Reference proteome</keyword>
<protein>
    <submittedName>
        <fullName evidence="2">Uncharacterized protein</fullName>
    </submittedName>
</protein>
<proteinExistence type="predicted"/>
<evidence type="ECO:0000313" key="2">
    <source>
        <dbReference type="EMBL" id="KAL2043680.1"/>
    </source>
</evidence>
<dbReference type="Proteomes" id="UP001590951">
    <property type="component" value="Unassembled WGS sequence"/>
</dbReference>